<dbReference type="GO" id="GO:0016301">
    <property type="term" value="F:kinase activity"/>
    <property type="evidence" value="ECO:0007669"/>
    <property type="project" value="UniProtKB-KW"/>
</dbReference>
<evidence type="ECO:0000256" key="3">
    <source>
        <dbReference type="ARBA" id="ARBA00022490"/>
    </source>
</evidence>
<organism evidence="10">
    <name type="scientific">hydrothermal vent metagenome</name>
    <dbReference type="NCBI Taxonomy" id="652676"/>
    <lineage>
        <taxon>unclassified sequences</taxon>
        <taxon>metagenomes</taxon>
        <taxon>ecological metagenomes</taxon>
    </lineage>
</organism>
<keyword evidence="6" id="KW-0598">Phosphotransferase system</keyword>
<proteinExistence type="predicted"/>
<evidence type="ECO:0000256" key="6">
    <source>
        <dbReference type="ARBA" id="ARBA00022683"/>
    </source>
</evidence>
<dbReference type="PROSITE" id="PS00369">
    <property type="entry name" value="PTS_HPR_HIS"/>
    <property type="match status" value="1"/>
</dbReference>
<reference evidence="10" key="1">
    <citation type="submission" date="2018-06" db="EMBL/GenBank/DDBJ databases">
        <authorList>
            <person name="Zhirakovskaya E."/>
        </authorList>
    </citation>
    <scope>NUCLEOTIDE SEQUENCE</scope>
</reference>
<protein>
    <submittedName>
        <fullName evidence="10">Uncharacterized protein</fullName>
    </submittedName>
</protein>
<dbReference type="InterPro" id="IPR000032">
    <property type="entry name" value="HPr-like"/>
</dbReference>
<name>A0A3B0QQF7_9ZZZZ</name>
<evidence type="ECO:0000256" key="7">
    <source>
        <dbReference type="ARBA" id="ARBA00022777"/>
    </source>
</evidence>
<dbReference type="InterPro" id="IPR004720">
    <property type="entry name" value="PTS_IIB_sorbose-sp"/>
</dbReference>
<dbReference type="InterPro" id="IPR050399">
    <property type="entry name" value="HPr"/>
</dbReference>
<keyword evidence="5" id="KW-0808">Transferase</keyword>
<feature type="domain" description="PTS EIIB type-4" evidence="8">
    <location>
        <begin position="1"/>
        <end position="162"/>
    </location>
</feature>
<evidence type="ECO:0000313" key="10">
    <source>
        <dbReference type="EMBL" id="VAV82379.1"/>
    </source>
</evidence>
<evidence type="ECO:0000259" key="8">
    <source>
        <dbReference type="PROSITE" id="PS51101"/>
    </source>
</evidence>
<dbReference type="PANTHER" id="PTHR33705:SF2">
    <property type="entry name" value="PHOSPHOCARRIER PROTEIN NPR"/>
    <property type="match status" value="1"/>
</dbReference>
<accession>A0A3B0QQF7</accession>
<dbReference type="InterPro" id="IPR001020">
    <property type="entry name" value="PTS_HPr_His_P_site"/>
</dbReference>
<dbReference type="EMBL" id="UOEA01000015">
    <property type="protein sequence ID" value="VAV82379.1"/>
    <property type="molecule type" value="Genomic_DNA"/>
</dbReference>
<evidence type="ECO:0000256" key="5">
    <source>
        <dbReference type="ARBA" id="ARBA00022679"/>
    </source>
</evidence>
<keyword evidence="3" id="KW-0963">Cytoplasm</keyword>
<dbReference type="PROSITE" id="PS00589">
    <property type="entry name" value="PTS_HPR_SER"/>
    <property type="match status" value="1"/>
</dbReference>
<feature type="domain" description="HPr" evidence="9">
    <location>
        <begin position="167"/>
        <end position="254"/>
    </location>
</feature>
<dbReference type="Gene3D" id="3.40.35.10">
    <property type="entry name" value="Phosphotransferase system, sorbose subfamily IIB component"/>
    <property type="match status" value="1"/>
</dbReference>
<dbReference type="PROSITE" id="PS51350">
    <property type="entry name" value="PTS_HPR_DOM"/>
    <property type="match status" value="1"/>
</dbReference>
<dbReference type="PANTHER" id="PTHR33705">
    <property type="entry name" value="PHOSPHOCARRIER PROTEIN HPR"/>
    <property type="match status" value="1"/>
</dbReference>
<dbReference type="GO" id="GO:0005737">
    <property type="term" value="C:cytoplasm"/>
    <property type="evidence" value="ECO:0007669"/>
    <property type="project" value="UniProtKB-SubCell"/>
</dbReference>
<dbReference type="InterPro" id="IPR002114">
    <property type="entry name" value="PTS_HPr_Ser_P_site"/>
</dbReference>
<evidence type="ECO:0000256" key="2">
    <source>
        <dbReference type="ARBA" id="ARBA00022448"/>
    </source>
</evidence>
<dbReference type="PRINTS" id="PR00107">
    <property type="entry name" value="PHOSPHOCPHPR"/>
</dbReference>
<evidence type="ECO:0000259" key="9">
    <source>
        <dbReference type="PROSITE" id="PS51350"/>
    </source>
</evidence>
<sequence length="256" mass="27400">MLLIRVDDKLLHGQVLGAWAPNLGAKLLIVASDEVAGDSFRASVMRACAEQDLDVIVSPVDEVASGIVSGALDASQAILVVSSIGEAYRLYEQGLRFSKLNIGNVHHKEDGRKICLSVILDPEDEDLIERFEDAGVEIDIRDLPTREPVEYEKRCGGDGDDGAGSGCIEKDFKITNRLGLHARAASRFVQISNKFDSEIFIAKDGQEVNGKSIMGILILAAACGSVVTLRADGSDAKSAIDSLGGLIERGFDEENA</sequence>
<dbReference type="SUPFAM" id="SSF55594">
    <property type="entry name" value="HPr-like"/>
    <property type="match status" value="1"/>
</dbReference>
<keyword evidence="4" id="KW-0762">Sugar transport</keyword>
<dbReference type="PROSITE" id="PS51101">
    <property type="entry name" value="PTS_EIIB_TYPE_4"/>
    <property type="match status" value="1"/>
</dbReference>
<dbReference type="NCBIfam" id="TIGR01003">
    <property type="entry name" value="PTS_HPr_family"/>
    <property type="match status" value="1"/>
</dbReference>
<dbReference type="GO" id="GO:0009401">
    <property type="term" value="P:phosphoenolpyruvate-dependent sugar phosphotransferase system"/>
    <property type="evidence" value="ECO:0007669"/>
    <property type="project" value="UniProtKB-KW"/>
</dbReference>
<keyword evidence="7" id="KW-0418">Kinase</keyword>
<dbReference type="InterPro" id="IPR035895">
    <property type="entry name" value="HPr-like_sf"/>
</dbReference>
<dbReference type="InterPro" id="IPR036667">
    <property type="entry name" value="PTS_IIB_sorbose-sp_sf"/>
</dbReference>
<dbReference type="SUPFAM" id="SSF52728">
    <property type="entry name" value="PTS IIb component"/>
    <property type="match status" value="1"/>
</dbReference>
<dbReference type="GO" id="GO:0008982">
    <property type="term" value="F:protein-N(PI)-phosphohistidine-sugar phosphotransferase activity"/>
    <property type="evidence" value="ECO:0007669"/>
    <property type="project" value="InterPro"/>
</dbReference>
<dbReference type="Pfam" id="PF00381">
    <property type="entry name" value="PTS-HPr"/>
    <property type="match status" value="1"/>
</dbReference>
<keyword evidence="2" id="KW-0813">Transport</keyword>
<comment type="subcellular location">
    <subcellularLocation>
        <location evidence="1">Cytoplasm</location>
    </subcellularLocation>
</comment>
<dbReference type="CDD" id="cd00367">
    <property type="entry name" value="PTS-HPr_like"/>
    <property type="match status" value="1"/>
</dbReference>
<dbReference type="Pfam" id="PF03830">
    <property type="entry name" value="PTSIIB_sorb"/>
    <property type="match status" value="1"/>
</dbReference>
<gene>
    <name evidence="10" type="ORF">MNBD_DELTA01-880</name>
</gene>
<dbReference type="AlphaFoldDB" id="A0A3B0QQF7"/>
<evidence type="ECO:0000256" key="4">
    <source>
        <dbReference type="ARBA" id="ARBA00022597"/>
    </source>
</evidence>
<evidence type="ECO:0000256" key="1">
    <source>
        <dbReference type="ARBA" id="ARBA00004496"/>
    </source>
</evidence>
<dbReference type="Gene3D" id="3.30.1340.10">
    <property type="entry name" value="HPr-like"/>
    <property type="match status" value="1"/>
</dbReference>